<evidence type="ECO:0000256" key="4">
    <source>
        <dbReference type="PIRSR" id="PIRSR005739-1"/>
    </source>
</evidence>
<reference evidence="7 9" key="2">
    <citation type="submission" date="2023-09" db="EMBL/GenBank/DDBJ databases">
        <title>Complete-Gapless Cercospora beticola genome.</title>
        <authorList>
            <person name="Wyatt N.A."/>
            <person name="Spanner R.E."/>
            <person name="Bolton M.D."/>
        </authorList>
    </citation>
    <scope>NUCLEOTIDE SEQUENCE [LARGE SCALE GENOMIC DNA]</scope>
    <source>
        <strain evidence="7">Cb09-40</strain>
    </source>
</reference>
<dbReference type="PIRSF" id="PIRSF005739">
    <property type="entry name" value="O-mtase"/>
    <property type="match status" value="1"/>
</dbReference>
<gene>
    <name evidence="6" type="ORF">CB0940_04828</name>
    <name evidence="7" type="ORF">RHO25_006740</name>
</gene>
<dbReference type="SUPFAM" id="SSF53335">
    <property type="entry name" value="S-adenosyl-L-methionine-dependent methyltransferases"/>
    <property type="match status" value="1"/>
</dbReference>
<dbReference type="PROSITE" id="PS51683">
    <property type="entry name" value="SAM_OMT_II"/>
    <property type="match status" value="1"/>
</dbReference>
<evidence type="ECO:0000259" key="5">
    <source>
        <dbReference type="Pfam" id="PF00891"/>
    </source>
</evidence>
<dbReference type="GO" id="GO:0008171">
    <property type="term" value="F:O-methyltransferase activity"/>
    <property type="evidence" value="ECO:0007669"/>
    <property type="project" value="InterPro"/>
</dbReference>
<dbReference type="InterPro" id="IPR016461">
    <property type="entry name" value="COMT-like"/>
</dbReference>
<feature type="domain" description="O-methyltransferase C-terminal" evidence="5">
    <location>
        <begin position="232"/>
        <end position="376"/>
    </location>
</feature>
<dbReference type="PANTHER" id="PTHR43712">
    <property type="entry name" value="PUTATIVE (AFU_ORTHOLOGUE AFUA_4G14580)-RELATED"/>
    <property type="match status" value="1"/>
</dbReference>
<keyword evidence="9" id="KW-1185">Reference proteome</keyword>
<name>A0A2G5HK72_CERBT</name>
<dbReference type="EMBL" id="LKMD01000105">
    <property type="protein sequence ID" value="PIA92956.1"/>
    <property type="molecule type" value="Genomic_DNA"/>
</dbReference>
<reference evidence="6 8" key="1">
    <citation type="submission" date="2015-10" db="EMBL/GenBank/DDBJ databases">
        <title>The cercosporin biosynthetic gene cluster was horizontally transferred to several fungal lineages and shown to be expanded in Cercospora beticola based on microsynteny with recipient genomes.</title>
        <authorList>
            <person name="De Jonge R."/>
            <person name="Ebert M.K."/>
            <person name="Suttle J.C."/>
            <person name="Jurick Ii W.M."/>
            <person name="Secor G.A."/>
            <person name="Thomma B.P."/>
            <person name="Van De Peer Y."/>
            <person name="Bolton M.D."/>
        </authorList>
    </citation>
    <scope>NUCLEOTIDE SEQUENCE [LARGE SCALE GENOMIC DNA]</scope>
    <source>
        <strain evidence="6 8">09-40</strain>
    </source>
</reference>
<feature type="active site" description="Proton acceptor" evidence="4">
    <location>
        <position position="307"/>
    </location>
</feature>
<evidence type="ECO:0000256" key="1">
    <source>
        <dbReference type="ARBA" id="ARBA00022603"/>
    </source>
</evidence>
<dbReference type="InterPro" id="IPR001077">
    <property type="entry name" value="COMT_C"/>
</dbReference>
<keyword evidence="1 6" id="KW-0489">Methyltransferase</keyword>
<dbReference type="InterPro" id="IPR036390">
    <property type="entry name" value="WH_DNA-bd_sf"/>
</dbReference>
<dbReference type="InterPro" id="IPR036388">
    <property type="entry name" value="WH-like_DNA-bd_sf"/>
</dbReference>
<organism evidence="6 8">
    <name type="scientific">Cercospora beticola</name>
    <name type="common">Sugarbeet leaf spot fungus</name>
    <dbReference type="NCBI Taxonomy" id="122368"/>
    <lineage>
        <taxon>Eukaryota</taxon>
        <taxon>Fungi</taxon>
        <taxon>Dikarya</taxon>
        <taxon>Ascomycota</taxon>
        <taxon>Pezizomycotina</taxon>
        <taxon>Dothideomycetes</taxon>
        <taxon>Dothideomycetidae</taxon>
        <taxon>Mycosphaerellales</taxon>
        <taxon>Mycosphaerellaceae</taxon>
        <taxon>Cercospora</taxon>
    </lineage>
</organism>
<dbReference type="AlphaFoldDB" id="A0A2G5HK72"/>
<dbReference type="Gene3D" id="1.10.10.10">
    <property type="entry name" value="Winged helix-like DNA-binding domain superfamily/Winged helix DNA-binding domain"/>
    <property type="match status" value="1"/>
</dbReference>
<accession>A0A2G5HK72</accession>
<dbReference type="Proteomes" id="UP000230605">
    <property type="component" value="Chromosome 4"/>
</dbReference>
<keyword evidence="3" id="KW-0949">S-adenosyl-L-methionine</keyword>
<evidence type="ECO:0000313" key="8">
    <source>
        <dbReference type="Proteomes" id="UP000230605"/>
    </source>
</evidence>
<dbReference type="OrthoDB" id="2410195at2759"/>
<evidence type="ECO:0000313" key="9">
    <source>
        <dbReference type="Proteomes" id="UP001302367"/>
    </source>
</evidence>
<sequence>MALNAAQADELRRLAAEVNDAVEARIRGEAGAVEKIRRTTQSVQLAGMGAFEYWGNQLWQPLKSICLVMAQEIGVLPKLNAHAGPVDAASIAKSVSSDELLISRLMRVLTSVGVGREVAPNTYEANVISEIAGSEGGQAGIKYLNELLFSVAARIVPYMREHGFKQFPTRPQEMDPTQFTFDGRMMWDYLKDTPEMKNSFDTLMRENRKGNKPWFTIFPFAQEVGAACKSTEEVLLVDVGGNRGADILDFHKANPDLAGRLVLQDLPETIANVDRSTMDGIDLQPYDFFTPQPVKGAKAYFWRWILHDWDDDSIRKFLGNTIQAMDSDSRLLIEEFVLPDTGADVKTSHLDIMMMLYHSGMERTLSQWRELLTSCGVDIVKVWTRPDTDSSVLECRRSK</sequence>
<proteinExistence type="predicted"/>
<dbReference type="Pfam" id="PF00891">
    <property type="entry name" value="Methyltransf_2"/>
    <property type="match status" value="1"/>
</dbReference>
<dbReference type="PANTHER" id="PTHR43712:SF11">
    <property type="entry name" value="O-METHYLTRANSFERASE (AFU_ORTHOLOGUE AFUA_2G17820)-RELATED"/>
    <property type="match status" value="1"/>
</dbReference>
<evidence type="ECO:0000256" key="3">
    <source>
        <dbReference type="ARBA" id="ARBA00022691"/>
    </source>
</evidence>
<dbReference type="Proteomes" id="UP001302367">
    <property type="component" value="Chromosome 4"/>
</dbReference>
<dbReference type="SUPFAM" id="SSF46785">
    <property type="entry name" value="Winged helix' DNA-binding domain"/>
    <property type="match status" value="1"/>
</dbReference>
<evidence type="ECO:0000313" key="6">
    <source>
        <dbReference type="EMBL" id="PIA92956.1"/>
    </source>
</evidence>
<dbReference type="Gene3D" id="3.40.50.150">
    <property type="entry name" value="Vaccinia Virus protein VP39"/>
    <property type="match status" value="1"/>
</dbReference>
<dbReference type="InterPro" id="IPR029063">
    <property type="entry name" value="SAM-dependent_MTases_sf"/>
</dbReference>
<protein>
    <submittedName>
        <fullName evidence="6">Sterigmatocystin 8-O-methyltransferase</fullName>
    </submittedName>
</protein>
<dbReference type="GO" id="GO:0046983">
    <property type="term" value="F:protein dimerization activity"/>
    <property type="evidence" value="ECO:0007669"/>
    <property type="project" value="InterPro"/>
</dbReference>
<dbReference type="EMBL" id="CP134187">
    <property type="protein sequence ID" value="WPB02106.1"/>
    <property type="molecule type" value="Genomic_DNA"/>
</dbReference>
<keyword evidence="2 6" id="KW-0808">Transferase</keyword>
<evidence type="ECO:0000256" key="2">
    <source>
        <dbReference type="ARBA" id="ARBA00022679"/>
    </source>
</evidence>
<evidence type="ECO:0000313" key="7">
    <source>
        <dbReference type="EMBL" id="WPB02106.1"/>
    </source>
</evidence>
<dbReference type="GO" id="GO:0032259">
    <property type="term" value="P:methylation"/>
    <property type="evidence" value="ECO:0007669"/>
    <property type="project" value="UniProtKB-KW"/>
</dbReference>